<comment type="caution">
    <text evidence="2">The sequence shown here is derived from an EMBL/GenBank/DDBJ whole genome shotgun (WGS) entry which is preliminary data.</text>
</comment>
<dbReference type="Gene3D" id="3.30.559.70">
    <property type="entry name" value="Choline/Carnitine o-acyltransferase, domain 2"/>
    <property type="match status" value="1"/>
</dbReference>
<dbReference type="Proteomes" id="UP000674318">
    <property type="component" value="Chromosome 28"/>
</dbReference>
<dbReference type="GeneID" id="94289541"/>
<dbReference type="KEGG" id="phet:94289541"/>
<name>A0A836HWB2_9TRYP</name>
<reference evidence="2 3" key="1">
    <citation type="submission" date="2021-02" db="EMBL/GenBank/DDBJ databases">
        <title>Porcisia hertigi Genome sequencing and assembly.</title>
        <authorList>
            <person name="Almutairi H."/>
            <person name="Gatherer D."/>
        </authorList>
    </citation>
    <scope>NUCLEOTIDE SEQUENCE [LARGE SCALE GENOMIC DNA]</scope>
    <source>
        <strain evidence="2 3">C119</strain>
    </source>
</reference>
<keyword evidence="3" id="KW-1185">Reference proteome</keyword>
<protein>
    <submittedName>
        <fullName evidence="2">Uncharacterized protein</fullName>
    </submittedName>
</protein>
<proteinExistence type="predicted"/>
<evidence type="ECO:0000256" key="1">
    <source>
        <dbReference type="SAM" id="MobiDB-lite"/>
    </source>
</evidence>
<organism evidence="2 3">
    <name type="scientific">Porcisia hertigi</name>
    <dbReference type="NCBI Taxonomy" id="2761500"/>
    <lineage>
        <taxon>Eukaryota</taxon>
        <taxon>Discoba</taxon>
        <taxon>Euglenozoa</taxon>
        <taxon>Kinetoplastea</taxon>
        <taxon>Metakinetoplastina</taxon>
        <taxon>Trypanosomatida</taxon>
        <taxon>Trypanosomatidae</taxon>
        <taxon>Leishmaniinae</taxon>
        <taxon>Porcisia</taxon>
    </lineage>
</organism>
<dbReference type="OrthoDB" id="246450at2759"/>
<dbReference type="SUPFAM" id="SSF52777">
    <property type="entry name" value="CoA-dependent acyltransferases"/>
    <property type="match status" value="1"/>
</dbReference>
<dbReference type="RefSeq" id="XP_067755703.1">
    <property type="nucleotide sequence ID" value="XM_067899464.1"/>
</dbReference>
<sequence length="796" mass="86762">MASSSKKKSVFKERLSTEAPSGTASFQSPFVSAAHNTVWPYDSALQKKSEPTIFTAAANVVCGRLNGAYSRDDAGARAQPVVHDQALGCVLPESNKWESARAIYDRLDTATLSLENGPSLQGFFLPSYDLPRGCNKLYAEWLSHISANRGSPLQYPHHVIHMTTPLITSGAFASSGSNQQHAVWQIATVLHRLLASHIRRCNEQPRTPEREADGRVPWRVFTTLLGSSVYNRNFDGPPVERKDVTFGWEEPPAQTSSSATEPKVDSDGATATGPASASQVKAHGESAQAPQPFVPPRRHDDLSVFSRVDAAHINVCVGQEFYKLCVIDRRRGHLRSVASLAADLEVLYTHYLSLDKTDVAPGVSPVVQQDRKDLKMMFANLSSLADEVAFDVRRRLRVSSEVNAYSLDALEAGLCTLVLREDSAPRGIECADCPTMPVAQWLHSVCCLETSLSHPEQWTMRLQALVVSLQAGMDWVRSAFAQPSDGAATEPTTIELVTPDVGDSARGVTQQGAPVLKGIAGSHELSTMVDARGNVEHLELWLPEKHRIPLRPYAAPVWNRADTQHSLSDVFSDACTLEDFCISLLRLTAQWKRQNQPPFSRAAVDEWPRIVIVVQPPRGGAPSLVALDMPAVKHFYEVLAAPPMLFAVESRRLIEAQARAQVAAVLNVIWHTTSPVRTSLKDESKACWWFDGSTTTTSEPSRCVDVVLSFAVMSRQPLPSLNSGARTIVMSRFLSDFGLSSRLAVNCTAQQVAAEAHVCASESTLVDAVVSANTPAAAPHVCKFGASLASCMREPH</sequence>
<dbReference type="EMBL" id="JAFJZO010000028">
    <property type="protein sequence ID" value="KAG5500369.1"/>
    <property type="molecule type" value="Genomic_DNA"/>
</dbReference>
<gene>
    <name evidence="2" type="ORF">JKF63_03461</name>
</gene>
<accession>A0A836HWB2</accession>
<dbReference type="InterPro" id="IPR042231">
    <property type="entry name" value="Cho/carn_acyl_trans_2"/>
</dbReference>
<evidence type="ECO:0000313" key="3">
    <source>
        <dbReference type="Proteomes" id="UP000674318"/>
    </source>
</evidence>
<feature type="region of interest" description="Disordered" evidence="1">
    <location>
        <begin position="249"/>
        <end position="298"/>
    </location>
</feature>
<dbReference type="AlphaFoldDB" id="A0A836HWB2"/>
<evidence type="ECO:0000313" key="2">
    <source>
        <dbReference type="EMBL" id="KAG5500369.1"/>
    </source>
</evidence>